<reference evidence="1" key="1">
    <citation type="submission" date="2018-05" db="EMBL/GenBank/DDBJ databases">
        <title>Whole genome of Theropithecus gelada.</title>
        <authorList>
            <person name="Chiou K.L."/>
            <person name="Snyder-Mackler N."/>
        </authorList>
    </citation>
    <scope>NUCLEOTIDE SEQUENCE [LARGE SCALE GENOMIC DNA]</scope>
</reference>
<dbReference type="Ensembl" id="ENSTGET00000010307.1">
    <property type="protein sequence ID" value="ENSTGEP00000008552.1"/>
    <property type="gene ID" value="ENSTGEG00000007009.1"/>
</dbReference>
<name>A0A8D2JXF3_THEGE</name>
<sequence length="59" mass="6195">LSVGGPRETDIGLSGVCKPLLLCCSEDGMKKAGVAHSKSSNDKESHVFCIYLCVHGFGL</sequence>
<reference evidence="1" key="3">
    <citation type="submission" date="2025-09" db="UniProtKB">
        <authorList>
            <consortium name="Ensembl"/>
        </authorList>
    </citation>
    <scope>IDENTIFICATION</scope>
</reference>
<evidence type="ECO:0000313" key="1">
    <source>
        <dbReference type="Ensembl" id="ENSTGEP00000008552.1"/>
    </source>
</evidence>
<evidence type="ECO:0000313" key="2">
    <source>
        <dbReference type="Proteomes" id="UP000694411"/>
    </source>
</evidence>
<keyword evidence="2" id="KW-1185">Reference proteome</keyword>
<accession>A0A8D2JXF3</accession>
<protein>
    <submittedName>
        <fullName evidence="1">Uncharacterized protein</fullName>
    </submittedName>
</protein>
<organism evidence="1 2">
    <name type="scientific">Theropithecus gelada</name>
    <name type="common">Gelada baboon</name>
    <dbReference type="NCBI Taxonomy" id="9565"/>
    <lineage>
        <taxon>Eukaryota</taxon>
        <taxon>Metazoa</taxon>
        <taxon>Chordata</taxon>
        <taxon>Craniata</taxon>
        <taxon>Vertebrata</taxon>
        <taxon>Euteleostomi</taxon>
        <taxon>Mammalia</taxon>
        <taxon>Eutheria</taxon>
        <taxon>Euarchontoglires</taxon>
        <taxon>Primates</taxon>
        <taxon>Haplorrhini</taxon>
        <taxon>Catarrhini</taxon>
        <taxon>Cercopithecidae</taxon>
        <taxon>Cercopithecinae</taxon>
        <taxon>Theropithecus</taxon>
    </lineage>
</organism>
<reference evidence="1" key="2">
    <citation type="submission" date="2025-08" db="UniProtKB">
        <authorList>
            <consortium name="Ensembl"/>
        </authorList>
    </citation>
    <scope>IDENTIFICATION</scope>
</reference>
<dbReference type="AlphaFoldDB" id="A0A8D2JXF3"/>
<dbReference type="Proteomes" id="UP000694411">
    <property type="component" value="Chromosome 10"/>
</dbReference>
<proteinExistence type="predicted"/>